<dbReference type="GeneID" id="94582668"/>
<evidence type="ECO:0000313" key="2">
    <source>
        <dbReference type="Proteomes" id="UP000182444"/>
    </source>
</evidence>
<dbReference type="RefSeq" id="XP_068138113.1">
    <property type="nucleotide sequence ID" value="XM_068282012.1"/>
</dbReference>
<evidence type="ECO:0000313" key="1">
    <source>
        <dbReference type="EMBL" id="AOW01338.1"/>
    </source>
</evidence>
<organism evidence="1 2">
    <name type="scientific">Yarrowia lipolytica</name>
    <name type="common">Candida lipolytica</name>
    <dbReference type="NCBI Taxonomy" id="4952"/>
    <lineage>
        <taxon>Eukaryota</taxon>
        <taxon>Fungi</taxon>
        <taxon>Dikarya</taxon>
        <taxon>Ascomycota</taxon>
        <taxon>Saccharomycotina</taxon>
        <taxon>Dipodascomycetes</taxon>
        <taxon>Dipodascales</taxon>
        <taxon>Dipodascales incertae sedis</taxon>
        <taxon>Yarrowia</taxon>
    </lineage>
</organism>
<dbReference type="AlphaFoldDB" id="A0A1D8N6S8"/>
<reference evidence="1 2" key="1">
    <citation type="journal article" date="2016" name="PLoS ONE">
        <title>Sequence Assembly of Yarrowia lipolytica Strain W29/CLIB89 Shows Transposable Element Diversity.</title>
        <authorList>
            <person name="Magnan C."/>
            <person name="Yu J."/>
            <person name="Chang I."/>
            <person name="Jahn E."/>
            <person name="Kanomata Y."/>
            <person name="Wu J."/>
            <person name="Zeller M."/>
            <person name="Oakes M."/>
            <person name="Baldi P."/>
            <person name="Sandmeyer S."/>
        </authorList>
    </citation>
    <scope>NUCLEOTIDE SEQUENCE [LARGE SCALE GENOMIC DNA]</scope>
    <source>
        <strain evidence="2">CLIB89(W29)</strain>
    </source>
</reference>
<proteinExistence type="predicted"/>
<gene>
    <name evidence="1" type="ORF">YALI1_B09144g</name>
</gene>
<dbReference type="EMBL" id="CP017554">
    <property type="protein sequence ID" value="AOW01338.1"/>
    <property type="molecule type" value="Genomic_DNA"/>
</dbReference>
<accession>A0A1D8N6S8</accession>
<name>A0A1D8N6S8_YARLL</name>
<protein>
    <submittedName>
        <fullName evidence="1">Uncharacterized protein</fullName>
    </submittedName>
</protein>
<sequence length="230" mass="26467">MEHGERSHGYSQSVLSVKLPSTAFTHNDLVRERTSLNRGDGRNMILVGVHVSCHGHENALQLLLDQTPHLFRLHITATGHGLDAHSPLLPQLVVVFAKPGAFFCPFFEKLHRHVRLSNHHPRYRAHRCHLSLFGLGQLCWARGKLQVGALAVLQRPGQQRCVFVQQLRQLLVLLGRAQQRVRICDVEQLARVWSHRPEQPMEKNRRKKRCVSRWRFVRQSHVITHPRPAA</sequence>
<dbReference type="Proteomes" id="UP000182444">
    <property type="component" value="Chromosome 1B"/>
</dbReference>
<dbReference type="VEuPathDB" id="FungiDB:YALI1_B09144g"/>